<keyword evidence="5" id="KW-0472">Membrane</keyword>
<keyword evidence="7" id="KW-0012">Acyltransferase</keyword>
<comment type="similarity">
    <text evidence="2">Belongs to the lipid A palmitoyltransferase family.</text>
</comment>
<dbReference type="Gene3D" id="2.40.160.20">
    <property type="match status" value="1"/>
</dbReference>
<keyword evidence="6" id="KW-0998">Cell outer membrane</keyword>
<evidence type="ECO:0000256" key="3">
    <source>
        <dbReference type="ARBA" id="ARBA00022679"/>
    </source>
</evidence>
<proteinExistence type="inferred from homology"/>
<keyword evidence="10" id="KW-1185">Reference proteome</keyword>
<name>A0A1W1X3S0_9NEIS</name>
<dbReference type="GO" id="GO:0016746">
    <property type="term" value="F:acyltransferase activity"/>
    <property type="evidence" value="ECO:0007669"/>
    <property type="project" value="UniProtKB-KW"/>
</dbReference>
<evidence type="ECO:0000313" key="10">
    <source>
        <dbReference type="Proteomes" id="UP000192761"/>
    </source>
</evidence>
<evidence type="ECO:0000256" key="6">
    <source>
        <dbReference type="ARBA" id="ARBA00023237"/>
    </source>
</evidence>
<evidence type="ECO:0000256" key="7">
    <source>
        <dbReference type="ARBA" id="ARBA00023315"/>
    </source>
</evidence>
<dbReference type="AlphaFoldDB" id="A0A1W1X3S0"/>
<organism evidence="9 10">
    <name type="scientific">Andreprevotia lacus DSM 23236</name>
    <dbReference type="NCBI Taxonomy" id="1121001"/>
    <lineage>
        <taxon>Bacteria</taxon>
        <taxon>Pseudomonadati</taxon>
        <taxon>Pseudomonadota</taxon>
        <taxon>Betaproteobacteria</taxon>
        <taxon>Neisseriales</taxon>
        <taxon>Chitinibacteraceae</taxon>
        <taxon>Andreprevotia</taxon>
    </lineage>
</organism>
<evidence type="ECO:0000256" key="5">
    <source>
        <dbReference type="ARBA" id="ARBA00023136"/>
    </source>
</evidence>
<reference evidence="9 10" key="1">
    <citation type="submission" date="2017-04" db="EMBL/GenBank/DDBJ databases">
        <authorList>
            <person name="Afonso C.L."/>
            <person name="Miller P.J."/>
            <person name="Scott M.A."/>
            <person name="Spackman E."/>
            <person name="Goraichik I."/>
            <person name="Dimitrov K.M."/>
            <person name="Suarez D.L."/>
            <person name="Swayne D.E."/>
        </authorList>
    </citation>
    <scope>NUCLEOTIDE SEQUENCE [LARGE SCALE GENOMIC DNA]</scope>
    <source>
        <strain evidence="9 10">DSM 23236</strain>
    </source>
</reference>
<evidence type="ECO:0000256" key="2">
    <source>
        <dbReference type="ARBA" id="ARBA00006368"/>
    </source>
</evidence>
<gene>
    <name evidence="9" type="ORF">SAMN02745857_00584</name>
</gene>
<evidence type="ECO:0000256" key="8">
    <source>
        <dbReference type="SAM" id="SignalP"/>
    </source>
</evidence>
<accession>A0A1W1X3S0</accession>
<dbReference type="Proteomes" id="UP000192761">
    <property type="component" value="Unassembled WGS sequence"/>
</dbReference>
<dbReference type="EMBL" id="FWXD01000002">
    <property type="protein sequence ID" value="SMC18542.1"/>
    <property type="molecule type" value="Genomic_DNA"/>
</dbReference>
<dbReference type="OrthoDB" id="9156803at2"/>
<dbReference type="InterPro" id="IPR011250">
    <property type="entry name" value="OMP/PagP_B-barrel"/>
</dbReference>
<keyword evidence="4 8" id="KW-0732">Signal</keyword>
<evidence type="ECO:0000256" key="4">
    <source>
        <dbReference type="ARBA" id="ARBA00022729"/>
    </source>
</evidence>
<sequence length="185" mass="20319">MKKLLALFGLLAALPAYAADCGNMGEWLGGACQRVADTYGNGTPDLYISGYAWHDPGTYTEEKRKELNDRAWGLGYGRHTTDDKGNDELVYGMIFKDSHFTPELIIGYGHLWNWQIAGPVSAGLGYTVGMTSRQDIFGGIPFPVAFPLLQLKVDRFSVMGTVIPKLGGGLNHGNVAYFFGRYELE</sequence>
<dbReference type="STRING" id="1121001.SAMN02745857_00584"/>
<evidence type="ECO:0000313" key="9">
    <source>
        <dbReference type="EMBL" id="SMC18542.1"/>
    </source>
</evidence>
<keyword evidence="3 9" id="KW-0808">Transferase</keyword>
<dbReference type="GO" id="GO:0009279">
    <property type="term" value="C:cell outer membrane"/>
    <property type="evidence" value="ECO:0007669"/>
    <property type="project" value="UniProtKB-SubCell"/>
</dbReference>
<feature type="chain" id="PRO_5012641969" evidence="8">
    <location>
        <begin position="19"/>
        <end position="185"/>
    </location>
</feature>
<protein>
    <submittedName>
        <fullName evidence="9">Palmitoyl transferase</fullName>
    </submittedName>
</protein>
<evidence type="ECO:0000256" key="1">
    <source>
        <dbReference type="ARBA" id="ARBA00004442"/>
    </source>
</evidence>
<comment type="subcellular location">
    <subcellularLocation>
        <location evidence="1">Cell outer membrane</location>
    </subcellularLocation>
</comment>
<feature type="signal peptide" evidence="8">
    <location>
        <begin position="1"/>
        <end position="18"/>
    </location>
</feature>
<dbReference type="Pfam" id="PF07017">
    <property type="entry name" value="PagP"/>
    <property type="match status" value="1"/>
</dbReference>
<dbReference type="RefSeq" id="WP_084089081.1">
    <property type="nucleotide sequence ID" value="NZ_FWXD01000002.1"/>
</dbReference>
<dbReference type="InterPro" id="IPR009746">
    <property type="entry name" value="LipidA_acyl_PagP"/>
</dbReference>
<dbReference type="SUPFAM" id="SSF56925">
    <property type="entry name" value="OMPA-like"/>
    <property type="match status" value="1"/>
</dbReference>